<gene>
    <name evidence="2" type="ORF">E8E12_000823</name>
</gene>
<evidence type="ECO:0000313" key="3">
    <source>
        <dbReference type="Proteomes" id="UP000758155"/>
    </source>
</evidence>
<evidence type="ECO:0000313" key="2">
    <source>
        <dbReference type="EMBL" id="KAF3030365.1"/>
    </source>
</evidence>
<accession>A0A9P4WFN8</accession>
<protein>
    <submittedName>
        <fullName evidence="2">Uncharacterized protein</fullName>
    </submittedName>
</protein>
<dbReference type="OrthoDB" id="10641427at2759"/>
<dbReference type="Proteomes" id="UP000758155">
    <property type="component" value="Unassembled WGS sequence"/>
</dbReference>
<dbReference type="EMBL" id="SWKV01000205">
    <property type="protein sequence ID" value="KAF3030365.1"/>
    <property type="molecule type" value="Genomic_DNA"/>
</dbReference>
<dbReference type="AlphaFoldDB" id="A0A9P4WFN8"/>
<comment type="caution">
    <text evidence="2">The sequence shown here is derived from an EMBL/GenBank/DDBJ whole genome shotgun (WGS) entry which is preliminary data.</text>
</comment>
<dbReference type="Pfam" id="PF12013">
    <property type="entry name" value="OrsD"/>
    <property type="match status" value="1"/>
</dbReference>
<reference evidence="2" key="1">
    <citation type="submission" date="2019-04" db="EMBL/GenBank/DDBJ databases">
        <title>Sequencing of skin fungus with MAO and IRED activity.</title>
        <authorList>
            <person name="Marsaioli A.J."/>
            <person name="Bonatto J.M.C."/>
            <person name="Reis Junior O."/>
        </authorList>
    </citation>
    <scope>NUCLEOTIDE SEQUENCE</scope>
    <source>
        <strain evidence="2">28M1</strain>
    </source>
</reference>
<organism evidence="2 3">
    <name type="scientific">Didymella heteroderae</name>
    <dbReference type="NCBI Taxonomy" id="1769908"/>
    <lineage>
        <taxon>Eukaryota</taxon>
        <taxon>Fungi</taxon>
        <taxon>Dikarya</taxon>
        <taxon>Ascomycota</taxon>
        <taxon>Pezizomycotina</taxon>
        <taxon>Dothideomycetes</taxon>
        <taxon>Pleosporomycetidae</taxon>
        <taxon>Pleosporales</taxon>
        <taxon>Pleosporineae</taxon>
        <taxon>Didymellaceae</taxon>
        <taxon>Didymella</taxon>
    </lineage>
</organism>
<proteinExistence type="predicted"/>
<sequence length="227" mass="24724">MQLTRDTDAPAEATFSTPPPSSSPPASRLVTLIASTNPARFAEDFVCLGQHGILICRAHQTAIKDLGRHLSAHHNITRDKAGRELTKALERQWPHPPHPTSLLPLGPPIAALEPPIDVFRCHGSPTCTHIAPGPKVDAIRKHFSESKEDSTHKLSWSQLDTSLYTKVKAQSLFKPRGMRKYYAVEAPVDEHPAADPLATRAGESKRACEANIADIMASEAAKIDRTG</sequence>
<name>A0A9P4WFN8_9PLEO</name>
<feature type="region of interest" description="Disordered" evidence="1">
    <location>
        <begin position="1"/>
        <end position="27"/>
    </location>
</feature>
<dbReference type="InterPro" id="IPR022698">
    <property type="entry name" value="OrsD"/>
</dbReference>
<evidence type="ECO:0000256" key="1">
    <source>
        <dbReference type="SAM" id="MobiDB-lite"/>
    </source>
</evidence>
<keyword evidence="3" id="KW-1185">Reference proteome</keyword>